<dbReference type="EMBL" id="CP002305">
    <property type="protein sequence ID" value="ADQ18909.1"/>
    <property type="molecule type" value="Genomic_DNA"/>
</dbReference>
<evidence type="ECO:0000313" key="1">
    <source>
        <dbReference type="EMBL" id="ADQ18909.1"/>
    </source>
</evidence>
<dbReference type="eggNOG" id="COG0810">
    <property type="taxonomic scope" value="Bacteria"/>
</dbReference>
<dbReference type="AlphaFoldDB" id="E4RVZ9"/>
<dbReference type="STRING" id="649349.Lbys_3248"/>
<dbReference type="KEGG" id="lby:Lbys_3248"/>
<reference evidence="1 2" key="2">
    <citation type="journal article" date="2011" name="Stand. Genomic Sci.">
        <title>Complete genome sequence of Leadbetterella byssophila type strain (4M15).</title>
        <authorList>
            <person name="Abt B."/>
            <person name="Teshima H."/>
            <person name="Lucas S."/>
            <person name="Lapidus A."/>
            <person name="Del Rio T.G."/>
            <person name="Nolan M."/>
            <person name="Tice H."/>
            <person name="Cheng J.F."/>
            <person name="Pitluck S."/>
            <person name="Liolios K."/>
            <person name="Pagani I."/>
            <person name="Ivanova N."/>
            <person name="Mavromatis K."/>
            <person name="Pati A."/>
            <person name="Tapia R."/>
            <person name="Han C."/>
            <person name="Goodwin L."/>
            <person name="Chen A."/>
            <person name="Palaniappan K."/>
            <person name="Land M."/>
            <person name="Hauser L."/>
            <person name="Chang Y.J."/>
            <person name="Jeffries C.D."/>
            <person name="Rohde M."/>
            <person name="Goker M."/>
            <person name="Tindall B.J."/>
            <person name="Detter J.C."/>
            <person name="Woyke T."/>
            <person name="Bristow J."/>
            <person name="Eisen J.A."/>
            <person name="Markowitz V."/>
            <person name="Hugenholtz P."/>
            <person name="Klenk H.P."/>
            <person name="Kyrpides N.C."/>
        </authorList>
    </citation>
    <scope>NUCLEOTIDE SEQUENCE [LARGE SCALE GENOMIC DNA]</scope>
    <source>
        <strain evidence="2">DSM 17132 / JCM 16389 / KACC 11308 / NBRC 106382 / 4M15</strain>
    </source>
</reference>
<gene>
    <name evidence="1" type="ordered locus">Lbys_3248</name>
</gene>
<dbReference type="RefSeq" id="WP_013409936.1">
    <property type="nucleotide sequence ID" value="NC_014655.1"/>
</dbReference>
<accession>E4RVZ9</accession>
<evidence type="ECO:0000313" key="2">
    <source>
        <dbReference type="Proteomes" id="UP000007435"/>
    </source>
</evidence>
<sequence length="398" mass="46106">MANKWNTTDIEKISTAFTHKNLEKCFQNYEQISGEDIVSSTAIPQVNYFILREIFLRWEEETQKFKSQYFDFQAEEVQKSFLDFKNTLSRYILVNKENFAPLLESAVKKTLELYMRPEAFFIADFRNLPDFKLTQEWINKNVVFFKKYDWILRELQNHIEEDFIYANHALERVKILLQTHTENLEEEIDAIAQEAGFTPPPAEPENDNLSFFERLVANPPKPTANFQEPEISPFERIVQKSKVQETQKVEQIIEVETTTIAAPPVVETPVHVVIETPAETHRIVERVTVSKTSIFDNVPTLNDKMSTNEGNSLSDLQQRSKIDSLKGSLSLNQRFAFLNGLFGGNLQDFEAALNLVEESSNYEVAKAALEAKFANTYNWKSDSDESIEFFQLVKRRLS</sequence>
<protein>
    <submittedName>
        <fullName evidence="1">Uncharacterized protein</fullName>
    </submittedName>
</protein>
<keyword evidence="2" id="KW-1185">Reference proteome</keyword>
<dbReference type="OrthoDB" id="1100725at2"/>
<name>E4RVZ9_LEAB4</name>
<dbReference type="HOGENOM" id="CLU_062611_0_0_10"/>
<reference key="1">
    <citation type="submission" date="2010-11" db="EMBL/GenBank/DDBJ databases">
        <title>The complete genome of Leadbetterella byssophila DSM 17132.</title>
        <authorList>
            <consortium name="US DOE Joint Genome Institute (JGI-PGF)"/>
            <person name="Lucas S."/>
            <person name="Copeland A."/>
            <person name="Lapidus A."/>
            <person name="Glavina del Rio T."/>
            <person name="Dalin E."/>
            <person name="Tice H."/>
            <person name="Bruce D."/>
            <person name="Goodwin L."/>
            <person name="Pitluck S."/>
            <person name="Kyrpides N."/>
            <person name="Mavromatis K."/>
            <person name="Ivanova N."/>
            <person name="Teshima H."/>
            <person name="Brettin T."/>
            <person name="Detter J.C."/>
            <person name="Han C."/>
            <person name="Tapia R."/>
            <person name="Land M."/>
            <person name="Hauser L."/>
            <person name="Markowitz V."/>
            <person name="Cheng J.-F."/>
            <person name="Hugenholtz P."/>
            <person name="Woyke T."/>
            <person name="Wu D."/>
            <person name="Tindall B."/>
            <person name="Pomrenke H.G."/>
            <person name="Brambilla E."/>
            <person name="Klenk H.-P."/>
            <person name="Eisen J.A."/>
        </authorList>
    </citation>
    <scope>NUCLEOTIDE SEQUENCE [LARGE SCALE GENOMIC DNA]</scope>
    <source>
        <strain>DSM 17132</strain>
    </source>
</reference>
<dbReference type="Proteomes" id="UP000007435">
    <property type="component" value="Chromosome"/>
</dbReference>
<proteinExistence type="predicted"/>
<organism evidence="1 2">
    <name type="scientific">Leadbetterella byssophila (strain DSM 17132 / JCM 16389 / KACC 11308 / NBRC 106382 / 4M15)</name>
    <dbReference type="NCBI Taxonomy" id="649349"/>
    <lineage>
        <taxon>Bacteria</taxon>
        <taxon>Pseudomonadati</taxon>
        <taxon>Bacteroidota</taxon>
        <taxon>Cytophagia</taxon>
        <taxon>Cytophagales</taxon>
        <taxon>Leadbetterellaceae</taxon>
        <taxon>Leadbetterella</taxon>
    </lineage>
</organism>